<name>A0A0C3RNZ9_PHLG1</name>
<dbReference type="EMBL" id="KN840953">
    <property type="protein sequence ID" value="KIP01086.1"/>
    <property type="molecule type" value="Genomic_DNA"/>
</dbReference>
<protein>
    <submittedName>
        <fullName evidence="1">Uncharacterized protein</fullName>
    </submittedName>
</protein>
<evidence type="ECO:0000313" key="2">
    <source>
        <dbReference type="Proteomes" id="UP000053257"/>
    </source>
</evidence>
<accession>A0A0C3RNZ9</accession>
<organism evidence="1 2">
    <name type="scientific">Phlebiopsis gigantea (strain 11061_1 CR5-6)</name>
    <name type="common">White-rot fungus</name>
    <name type="synonym">Peniophora gigantea</name>
    <dbReference type="NCBI Taxonomy" id="745531"/>
    <lineage>
        <taxon>Eukaryota</taxon>
        <taxon>Fungi</taxon>
        <taxon>Dikarya</taxon>
        <taxon>Basidiomycota</taxon>
        <taxon>Agaricomycotina</taxon>
        <taxon>Agaricomycetes</taxon>
        <taxon>Polyporales</taxon>
        <taxon>Phanerochaetaceae</taxon>
        <taxon>Phlebiopsis</taxon>
    </lineage>
</organism>
<dbReference type="HOGENOM" id="CLU_631783_0_0_1"/>
<evidence type="ECO:0000313" key="1">
    <source>
        <dbReference type="EMBL" id="KIP01086.1"/>
    </source>
</evidence>
<proteinExistence type="predicted"/>
<dbReference type="Proteomes" id="UP000053257">
    <property type="component" value="Unassembled WGS sequence"/>
</dbReference>
<sequence length="434" mass="49229">MKLRSILDCPPEILFKIVKPLQMDPEDVEYPNAAIAGLRVHPYLNAIRKTVEFERKVVRVKLANAQSSHSLPEATLRLVRAYGDLHDADKYIKALELNGQIRSPITLAWKPSMVVSAWDVSQLLTVFSRIHTLTFFSFTWSSHRIPEIDIPSTHGHDQPTFPVVTSLRLIEAGVADGSEFLLDLLQMLPELHTLSLHLADDLYLPPLSLDTVKVPQLRSLTFRESNAGHIDVYTELIRATAASLVYLHVEFVEFPIESSHCWPLSTDVALHSLEHILFTIPEEAWDTPIRMTAIATSIKHMLKSCKTRLKTVTFEMYPPFPYDDEPETWDEGFHWDSLQHAILALPCPVTVSFDIIGSVHVPHAEPNWSLQEATRRSINLCSFVKAVEPLFQTRTWCAKYNACDVRWKDVDSMRCTEQSLGGLDCSPNEASRED</sequence>
<dbReference type="AlphaFoldDB" id="A0A0C3RNZ9"/>
<reference evidence="1 2" key="1">
    <citation type="journal article" date="2014" name="PLoS Genet.">
        <title>Analysis of the Phlebiopsis gigantea genome, transcriptome and secretome provides insight into its pioneer colonization strategies of wood.</title>
        <authorList>
            <person name="Hori C."/>
            <person name="Ishida T."/>
            <person name="Igarashi K."/>
            <person name="Samejima M."/>
            <person name="Suzuki H."/>
            <person name="Master E."/>
            <person name="Ferreira P."/>
            <person name="Ruiz-Duenas F.J."/>
            <person name="Held B."/>
            <person name="Canessa P."/>
            <person name="Larrondo L.F."/>
            <person name="Schmoll M."/>
            <person name="Druzhinina I.S."/>
            <person name="Kubicek C.P."/>
            <person name="Gaskell J.A."/>
            <person name="Kersten P."/>
            <person name="St John F."/>
            <person name="Glasner J."/>
            <person name="Sabat G."/>
            <person name="Splinter BonDurant S."/>
            <person name="Syed K."/>
            <person name="Yadav J."/>
            <person name="Mgbeahuruike A.C."/>
            <person name="Kovalchuk A."/>
            <person name="Asiegbu F.O."/>
            <person name="Lackner G."/>
            <person name="Hoffmeister D."/>
            <person name="Rencoret J."/>
            <person name="Gutierrez A."/>
            <person name="Sun H."/>
            <person name="Lindquist E."/>
            <person name="Barry K."/>
            <person name="Riley R."/>
            <person name="Grigoriev I.V."/>
            <person name="Henrissat B."/>
            <person name="Kues U."/>
            <person name="Berka R.M."/>
            <person name="Martinez A.T."/>
            <person name="Covert S.F."/>
            <person name="Blanchette R.A."/>
            <person name="Cullen D."/>
        </authorList>
    </citation>
    <scope>NUCLEOTIDE SEQUENCE [LARGE SCALE GENOMIC DNA]</scope>
    <source>
        <strain evidence="1 2">11061_1 CR5-6</strain>
    </source>
</reference>
<keyword evidence="2" id="KW-1185">Reference proteome</keyword>
<gene>
    <name evidence="1" type="ORF">PHLGIDRAFT_17458</name>
</gene>